<dbReference type="OrthoDB" id="9802127at2"/>
<keyword evidence="3" id="KW-0813">Transport</keyword>
<dbReference type="Pfam" id="PF13531">
    <property type="entry name" value="SBP_bac_11"/>
    <property type="match status" value="1"/>
</dbReference>
<organism evidence="6 7">
    <name type="scientific">Paenibacillus naphthalenovorans</name>
    <dbReference type="NCBI Taxonomy" id="162209"/>
    <lineage>
        <taxon>Bacteria</taxon>
        <taxon>Bacillati</taxon>
        <taxon>Bacillota</taxon>
        <taxon>Bacilli</taxon>
        <taxon>Bacillales</taxon>
        <taxon>Paenibacillaceae</taxon>
        <taxon>Paenibacillus</taxon>
    </lineage>
</organism>
<dbReference type="CDD" id="cd01005">
    <property type="entry name" value="PBP2_CysP"/>
    <property type="match status" value="1"/>
</dbReference>
<dbReference type="Proteomes" id="UP000061660">
    <property type="component" value="Chromosome"/>
</dbReference>
<dbReference type="NCBIfam" id="NF008106">
    <property type="entry name" value="PRK10852.1"/>
    <property type="match status" value="1"/>
</dbReference>
<gene>
    <name evidence="6" type="ORF">IJ22_02440</name>
</gene>
<evidence type="ECO:0000256" key="2">
    <source>
        <dbReference type="ARBA" id="ARBA00006099"/>
    </source>
</evidence>
<dbReference type="KEGG" id="pnp:IJ22_02440"/>
<dbReference type="SUPFAM" id="SSF53850">
    <property type="entry name" value="Periplasmic binding protein-like II"/>
    <property type="match status" value="1"/>
</dbReference>
<dbReference type="GO" id="GO:1901681">
    <property type="term" value="F:sulfur compound binding"/>
    <property type="evidence" value="ECO:0007669"/>
    <property type="project" value="InterPro"/>
</dbReference>
<dbReference type="AlphaFoldDB" id="A0A0U2U208"/>
<keyword evidence="5" id="KW-0574">Periplasm</keyword>
<dbReference type="PATRIC" id="fig|162209.4.peg.253"/>
<dbReference type="PROSITE" id="PS51257">
    <property type="entry name" value="PROKAR_LIPOPROTEIN"/>
    <property type="match status" value="1"/>
</dbReference>
<reference evidence="6 7" key="2">
    <citation type="journal article" date="2016" name="Genome Announc.">
        <title>Complete Genome Sequences of Two Interactive Moderate Thermophiles, Paenibacillus napthalenovorans 32O-Y and Paenibacillus sp. 32O-W.</title>
        <authorList>
            <person name="Butler R.R.III."/>
            <person name="Wang J."/>
            <person name="Stark B.C."/>
            <person name="Pombert J.F."/>
        </authorList>
    </citation>
    <scope>NUCLEOTIDE SEQUENCE [LARGE SCALE GENOMIC DNA]</scope>
    <source>
        <strain evidence="6 7">32O-Y</strain>
    </source>
</reference>
<reference evidence="7" key="1">
    <citation type="submission" date="2015-12" db="EMBL/GenBank/DDBJ databases">
        <title>Complete genome sequences of two moderately thermophilic Paenibacillus species.</title>
        <authorList>
            <person name="Butler R.III."/>
            <person name="Wang J."/>
            <person name="Stark B.C."/>
            <person name="Pombert J.-F."/>
        </authorList>
    </citation>
    <scope>NUCLEOTIDE SEQUENCE [LARGE SCALE GENOMIC DNA]</scope>
    <source>
        <strain evidence="7">32O-Y</strain>
    </source>
</reference>
<dbReference type="NCBIfam" id="TIGR00971">
    <property type="entry name" value="3a0106s03"/>
    <property type="match status" value="1"/>
</dbReference>
<evidence type="ECO:0000313" key="6">
    <source>
        <dbReference type="EMBL" id="ALS20633.1"/>
    </source>
</evidence>
<dbReference type="GO" id="GO:1902358">
    <property type="term" value="P:sulfate transmembrane transport"/>
    <property type="evidence" value="ECO:0007669"/>
    <property type="project" value="InterPro"/>
</dbReference>
<dbReference type="Gene3D" id="3.40.190.10">
    <property type="entry name" value="Periplasmic binding protein-like II"/>
    <property type="match status" value="2"/>
</dbReference>
<sequence length="371" mass="40768" precursor="true">MSNSRKNGVIRSFGKFSMISVLALSLVGLTACGSTGSTNNGASGGTAPAGGENKPEASAKPPVELLNVSYDPTRELYQEYNKAFAKHWKDTTNQTVTFKQSHGGSGKQGRSVIDGLEADVVTLALAYDIDAIQQKGLIQEGWQSKLENNSSPYTSTIVFLVKKGNPKGIKDWDDLIKPGVQVITPNPKTSGGARWNHLAAYGYAYYKNNNDEAKAKEFIEKLYKNVPVLDSGARDSTTTFVQRGIGDVLLAWENEAFLSINEFGKDKFEIVVPSMSILAEPPVAVVDKVVDKKGTREVAQAYLEYLYSEEGQNIAAKNYYRPRLESVAKQYENQFPKINLITIDDPLFGGWQKAQKTHFADGGLFDQIYKP</sequence>
<name>A0A0U2U208_9BACL</name>
<comment type="subcellular location">
    <subcellularLocation>
        <location evidence="1">Periplasm</location>
    </subcellularLocation>
</comment>
<evidence type="ECO:0000256" key="3">
    <source>
        <dbReference type="ARBA" id="ARBA00022448"/>
    </source>
</evidence>
<keyword evidence="7" id="KW-1185">Reference proteome</keyword>
<dbReference type="GO" id="GO:0042597">
    <property type="term" value="C:periplasmic space"/>
    <property type="evidence" value="ECO:0007669"/>
    <property type="project" value="UniProtKB-SubCell"/>
</dbReference>
<keyword evidence="4" id="KW-0732">Signal</keyword>
<comment type="similarity">
    <text evidence="2">Belongs to the prokaryotic sulfate-binding protein family.</text>
</comment>
<dbReference type="NCBIfam" id="NF008022">
    <property type="entry name" value="PRK10752.1"/>
    <property type="match status" value="1"/>
</dbReference>
<evidence type="ECO:0000256" key="1">
    <source>
        <dbReference type="ARBA" id="ARBA00004418"/>
    </source>
</evidence>
<dbReference type="RefSeq" id="WP_062406643.1">
    <property type="nucleotide sequence ID" value="NZ_BJCS01000008.1"/>
</dbReference>
<dbReference type="GO" id="GO:0140104">
    <property type="term" value="F:molecular carrier activity"/>
    <property type="evidence" value="ECO:0007669"/>
    <property type="project" value="InterPro"/>
</dbReference>
<dbReference type="STRING" id="162209.IJ22_02440"/>
<proteinExistence type="inferred from homology"/>
<dbReference type="PROSITE" id="PS00757">
    <property type="entry name" value="PROK_SULFATE_BIND_2"/>
    <property type="match status" value="1"/>
</dbReference>
<dbReference type="PANTHER" id="PTHR30368:SF2">
    <property type="entry name" value="SULFATE-BINDING PROTEIN"/>
    <property type="match status" value="1"/>
</dbReference>
<evidence type="ECO:0000256" key="5">
    <source>
        <dbReference type="ARBA" id="ARBA00022764"/>
    </source>
</evidence>
<accession>A0A0U2U208</accession>
<dbReference type="PANTHER" id="PTHR30368">
    <property type="entry name" value="SULFATE-BINDING PROTEIN"/>
    <property type="match status" value="1"/>
</dbReference>
<protein>
    <submittedName>
        <fullName evidence="6">Sulfate transporter</fullName>
    </submittedName>
</protein>
<dbReference type="EMBL" id="CP013652">
    <property type="protein sequence ID" value="ALS20633.1"/>
    <property type="molecule type" value="Genomic_DNA"/>
</dbReference>
<dbReference type="InterPro" id="IPR034408">
    <property type="entry name" value="Sulphate/thiosulphate_BS"/>
</dbReference>
<dbReference type="InterPro" id="IPR005669">
    <property type="entry name" value="Thiosulph/SO4-bd"/>
</dbReference>
<evidence type="ECO:0000313" key="7">
    <source>
        <dbReference type="Proteomes" id="UP000061660"/>
    </source>
</evidence>
<evidence type="ECO:0000256" key="4">
    <source>
        <dbReference type="ARBA" id="ARBA00022729"/>
    </source>
</evidence>